<feature type="region of interest" description="Disordered" evidence="1">
    <location>
        <begin position="522"/>
        <end position="549"/>
    </location>
</feature>
<organism evidence="2 3">
    <name type="scientific">Rhizoclosmatium globosum</name>
    <dbReference type="NCBI Taxonomy" id="329046"/>
    <lineage>
        <taxon>Eukaryota</taxon>
        <taxon>Fungi</taxon>
        <taxon>Fungi incertae sedis</taxon>
        <taxon>Chytridiomycota</taxon>
        <taxon>Chytridiomycota incertae sedis</taxon>
        <taxon>Chytridiomycetes</taxon>
        <taxon>Chytridiales</taxon>
        <taxon>Chytriomycetaceae</taxon>
        <taxon>Rhizoclosmatium</taxon>
    </lineage>
</organism>
<accession>A0A1Y2CFB4</accession>
<feature type="region of interest" description="Disordered" evidence="1">
    <location>
        <begin position="1"/>
        <end position="78"/>
    </location>
</feature>
<name>A0A1Y2CFB4_9FUNG</name>
<gene>
    <name evidence="2" type="ORF">BCR33DRAFT_171374</name>
</gene>
<dbReference type="EMBL" id="MCGO01000019">
    <property type="protein sequence ID" value="ORY45616.1"/>
    <property type="molecule type" value="Genomic_DNA"/>
</dbReference>
<keyword evidence="3" id="KW-1185">Reference proteome</keyword>
<reference evidence="2 3" key="1">
    <citation type="submission" date="2016-07" db="EMBL/GenBank/DDBJ databases">
        <title>Pervasive Adenine N6-methylation of Active Genes in Fungi.</title>
        <authorList>
            <consortium name="DOE Joint Genome Institute"/>
            <person name="Mondo S.J."/>
            <person name="Dannebaum R.O."/>
            <person name="Kuo R.C."/>
            <person name="Labutti K."/>
            <person name="Haridas S."/>
            <person name="Kuo A."/>
            <person name="Salamov A."/>
            <person name="Ahrendt S.R."/>
            <person name="Lipzen A."/>
            <person name="Sullivan W."/>
            <person name="Andreopoulos W.B."/>
            <person name="Clum A."/>
            <person name="Lindquist E."/>
            <person name="Daum C."/>
            <person name="Ramamoorthy G.K."/>
            <person name="Gryganskyi A."/>
            <person name="Culley D."/>
            <person name="Magnuson J.K."/>
            <person name="James T.Y."/>
            <person name="O'Malley M.A."/>
            <person name="Stajich J.E."/>
            <person name="Spatafora J.W."/>
            <person name="Visel A."/>
            <person name="Grigoriev I.V."/>
        </authorList>
    </citation>
    <scope>NUCLEOTIDE SEQUENCE [LARGE SCALE GENOMIC DNA]</scope>
    <source>
        <strain evidence="2 3">JEL800</strain>
    </source>
</reference>
<protein>
    <submittedName>
        <fullName evidence="2">Uncharacterized protein</fullName>
    </submittedName>
</protein>
<feature type="compositionally biased region" description="Polar residues" evidence="1">
    <location>
        <begin position="40"/>
        <end position="52"/>
    </location>
</feature>
<evidence type="ECO:0000256" key="1">
    <source>
        <dbReference type="SAM" id="MobiDB-lite"/>
    </source>
</evidence>
<evidence type="ECO:0000313" key="2">
    <source>
        <dbReference type="EMBL" id="ORY45616.1"/>
    </source>
</evidence>
<proteinExistence type="predicted"/>
<dbReference type="AlphaFoldDB" id="A0A1Y2CFB4"/>
<comment type="caution">
    <text evidence="2">The sequence shown here is derived from an EMBL/GenBank/DDBJ whole genome shotgun (WGS) entry which is preliminary data.</text>
</comment>
<sequence>MQVPSSPRELMPSAPLFSSDERHGNTPVESPPISRRKSSRQQSLDTTSNNHHNGVPASPVAEREETSPRLSRKPSLGSAYSTISSNLKYSRLSQSTLSAATKIKSLFGSNSPTAGISERFYDEREHGRNSEMLSCHPYINHRVLTRDSIQSLLFETADVLLKASKAFSNEQARHGNLLENDSDQMLSCRIHELAKRVEMGGEVNAEIDLETVALFLRVFAASPSLVRVSVPSEERRSVASVTAYNMTQEPEDIRHTTEIEDVISTCIVFDERKLDHCDAAFISRISTQHQHSSLTIKVNDYLGGYHYLSPSPNITCHEVKQETLRILGQQPLFDRHTLTSMTYPEILVEPNIPISRLVSNNTSLLEFNLRKCPPVRWNVVVKVEVTDTFRHVSVDSSMNIHDLKEIVKSMEQITQESSEFEIWSNNPSMKLTSSEYLDPWKIIGPLLFKALNSHTISSSVTSGGPESGIVHLFNDEGTISAAGHKNCLEKDEMARQGIMDEVTAGLEDLDAVIWKGRVKSNIPRRQRSSQTSTGAPSILSDTDRIHCVE</sequence>
<dbReference type="Proteomes" id="UP000193642">
    <property type="component" value="Unassembled WGS sequence"/>
</dbReference>
<evidence type="ECO:0000313" key="3">
    <source>
        <dbReference type="Proteomes" id="UP000193642"/>
    </source>
</evidence>